<evidence type="ECO:0000313" key="6">
    <source>
        <dbReference type="EMBL" id="GAP15805.1"/>
    </source>
</evidence>
<dbReference type="EMBL" id="DF967972">
    <property type="protein sequence ID" value="GAP15805.1"/>
    <property type="molecule type" value="Genomic_DNA"/>
</dbReference>
<dbReference type="FunFam" id="3.40.640.10:FF:000004">
    <property type="entry name" value="Acetylornithine aminotransferase"/>
    <property type="match status" value="1"/>
</dbReference>
<reference evidence="6" key="1">
    <citation type="submission" date="2015-07" db="EMBL/GenBank/DDBJ databases">
        <title>Draft Genome Sequences of Anaerolinea thermolimosa IMO-1, Bellilinea caldifistulae GOMI-1, Leptolinea tardivitalis YMTK-2, Levilinea saccharolytica KIBI-1,Longilinea arvoryzae KOME-1, Previously Described as Members of the Anaerolineaceae (Chloroflexi).</title>
        <authorList>
            <person name="Sekiguchi Y."/>
            <person name="Ohashi A."/>
            <person name="Matsuura N."/>
            <person name="Tourlousse M.D."/>
        </authorList>
    </citation>
    <scope>NUCLEOTIDE SEQUENCE [LARGE SCALE GENOMIC DNA]</scope>
    <source>
        <strain evidence="6">KOME-1</strain>
    </source>
</reference>
<dbReference type="SUPFAM" id="SSF53383">
    <property type="entry name" value="PLP-dependent transferases"/>
    <property type="match status" value="1"/>
</dbReference>
<evidence type="ECO:0000313" key="7">
    <source>
        <dbReference type="Proteomes" id="UP000055060"/>
    </source>
</evidence>
<dbReference type="InterPro" id="IPR015424">
    <property type="entry name" value="PyrdxlP-dep_Trfase"/>
</dbReference>
<dbReference type="STRING" id="360412.LARV_03597"/>
<dbReference type="RefSeq" id="WP_075074952.1">
    <property type="nucleotide sequence ID" value="NZ_DF967972.1"/>
</dbReference>
<comment type="similarity">
    <text evidence="5">Belongs to the class-III pyridoxal-phosphate-dependent aminotransferase family.</text>
</comment>
<sequence length="438" mass="47801">MEKLDYRSIPGPKSAEIIEKSRQCEPACSVDQTPIVWDHGQGVWVWDVDGNPYIDFTSGVLVSNLGHNHPGLVSAIQNQAPRMMNCYSFPTPERVSAAYRLAKKLPGNLNQVFMLSTGADATEAALRIARRYSGKQEILAFYGGFHGRTYGAMGVAGSMNTRRHFGVPVPGGIMAPYAYCYRCFYGKTYPDCGMFCLKALDRVVESSSSGDLGAVIVEPYQGTAGFIFPPEGWLKGLETWARQRNLLLIVDEVQASFGRTGKMFAIEWEDIHPQLLCLGKGMGSGIPASAVCGESDVLKCMKPGELSSTWGGNPMASAAVLAVLDAMEKENLPENSRVMGEYLKSRFLEMKNRYSFIGDVRGKGLVIGIEFVDPVDRFTPSQEITRKVVMGCAEHGVLLGKLGLYGNVIRIAPPLIITQPELDAALNVFEGVFKTLAS</sequence>
<dbReference type="InterPro" id="IPR015422">
    <property type="entry name" value="PyrdxlP-dep_Trfase_small"/>
</dbReference>
<evidence type="ECO:0000256" key="3">
    <source>
        <dbReference type="ARBA" id="ARBA00022679"/>
    </source>
</evidence>
<keyword evidence="4 5" id="KW-0663">Pyridoxal phosphate</keyword>
<dbReference type="Gene3D" id="3.90.1150.10">
    <property type="entry name" value="Aspartate Aminotransferase, domain 1"/>
    <property type="match status" value="1"/>
</dbReference>
<organism evidence="6">
    <name type="scientific">Longilinea arvoryzae</name>
    <dbReference type="NCBI Taxonomy" id="360412"/>
    <lineage>
        <taxon>Bacteria</taxon>
        <taxon>Bacillati</taxon>
        <taxon>Chloroflexota</taxon>
        <taxon>Anaerolineae</taxon>
        <taxon>Anaerolineales</taxon>
        <taxon>Anaerolineaceae</taxon>
        <taxon>Longilinea</taxon>
    </lineage>
</organism>
<keyword evidence="2 6" id="KW-0032">Aminotransferase</keyword>
<proteinExistence type="inferred from homology"/>
<gene>
    <name evidence="6" type="ORF">LARV_03597</name>
</gene>
<name>A0A0S7BJ65_9CHLR</name>
<dbReference type="OrthoDB" id="9807885at2"/>
<dbReference type="InterPro" id="IPR005814">
    <property type="entry name" value="Aminotrans_3"/>
</dbReference>
<evidence type="ECO:0000256" key="4">
    <source>
        <dbReference type="ARBA" id="ARBA00022898"/>
    </source>
</evidence>
<dbReference type="InterPro" id="IPR015421">
    <property type="entry name" value="PyrdxlP-dep_Trfase_major"/>
</dbReference>
<protein>
    <submittedName>
        <fullName evidence="6">4-aminobutyrate aminotransferase</fullName>
    </submittedName>
</protein>
<dbReference type="GO" id="GO:0042802">
    <property type="term" value="F:identical protein binding"/>
    <property type="evidence" value="ECO:0007669"/>
    <property type="project" value="TreeGrafter"/>
</dbReference>
<keyword evidence="3 6" id="KW-0808">Transferase</keyword>
<dbReference type="PANTHER" id="PTHR11986:SF79">
    <property type="entry name" value="ACETYLORNITHINE AMINOTRANSFERASE, MITOCHONDRIAL"/>
    <property type="match status" value="1"/>
</dbReference>
<dbReference type="Gene3D" id="3.40.640.10">
    <property type="entry name" value="Type I PLP-dependent aspartate aminotransferase-like (Major domain)"/>
    <property type="match status" value="1"/>
</dbReference>
<comment type="cofactor">
    <cofactor evidence="1">
        <name>pyridoxal 5'-phosphate</name>
        <dbReference type="ChEBI" id="CHEBI:597326"/>
    </cofactor>
</comment>
<evidence type="ECO:0000256" key="2">
    <source>
        <dbReference type="ARBA" id="ARBA00022576"/>
    </source>
</evidence>
<dbReference type="Proteomes" id="UP000055060">
    <property type="component" value="Unassembled WGS sequence"/>
</dbReference>
<dbReference type="GO" id="GO:0030170">
    <property type="term" value="F:pyridoxal phosphate binding"/>
    <property type="evidence" value="ECO:0007669"/>
    <property type="project" value="InterPro"/>
</dbReference>
<evidence type="ECO:0000256" key="1">
    <source>
        <dbReference type="ARBA" id="ARBA00001933"/>
    </source>
</evidence>
<dbReference type="GO" id="GO:0008483">
    <property type="term" value="F:transaminase activity"/>
    <property type="evidence" value="ECO:0007669"/>
    <property type="project" value="UniProtKB-KW"/>
</dbReference>
<accession>A0A0S7BJ65</accession>
<dbReference type="CDD" id="cd00610">
    <property type="entry name" value="OAT_like"/>
    <property type="match status" value="1"/>
</dbReference>
<dbReference type="PANTHER" id="PTHR11986">
    <property type="entry name" value="AMINOTRANSFERASE CLASS III"/>
    <property type="match status" value="1"/>
</dbReference>
<evidence type="ECO:0000256" key="5">
    <source>
        <dbReference type="RuleBase" id="RU003560"/>
    </source>
</evidence>
<keyword evidence="7" id="KW-1185">Reference proteome</keyword>
<dbReference type="Pfam" id="PF00202">
    <property type="entry name" value="Aminotran_3"/>
    <property type="match status" value="1"/>
</dbReference>
<dbReference type="PIRSF" id="PIRSF000521">
    <property type="entry name" value="Transaminase_4ab_Lys_Orn"/>
    <property type="match status" value="1"/>
</dbReference>
<dbReference type="InterPro" id="IPR050103">
    <property type="entry name" value="Class-III_PLP-dep_AT"/>
</dbReference>
<dbReference type="AlphaFoldDB" id="A0A0S7BJ65"/>